<dbReference type="AlphaFoldDB" id="A0AAD9MX97"/>
<protein>
    <submittedName>
        <fullName evidence="1">Uncharacterized protein</fullName>
    </submittedName>
</protein>
<name>A0AAD9MX97_RIDPI</name>
<dbReference type="EMBL" id="JAODUO010003412">
    <property type="protein sequence ID" value="KAK2147548.1"/>
    <property type="molecule type" value="Genomic_DNA"/>
</dbReference>
<proteinExistence type="predicted"/>
<organism evidence="1 2">
    <name type="scientific">Ridgeia piscesae</name>
    <name type="common">Tubeworm</name>
    <dbReference type="NCBI Taxonomy" id="27915"/>
    <lineage>
        <taxon>Eukaryota</taxon>
        <taxon>Metazoa</taxon>
        <taxon>Spiralia</taxon>
        <taxon>Lophotrochozoa</taxon>
        <taxon>Annelida</taxon>
        <taxon>Polychaeta</taxon>
        <taxon>Sedentaria</taxon>
        <taxon>Canalipalpata</taxon>
        <taxon>Sabellida</taxon>
        <taxon>Siboglinidae</taxon>
        <taxon>Ridgeia</taxon>
    </lineage>
</organism>
<comment type="caution">
    <text evidence="1">The sequence shown here is derived from an EMBL/GenBank/DDBJ whole genome shotgun (WGS) entry which is preliminary data.</text>
</comment>
<evidence type="ECO:0000313" key="1">
    <source>
        <dbReference type="EMBL" id="KAK2147548.1"/>
    </source>
</evidence>
<gene>
    <name evidence="1" type="ORF">NP493_3414g00005</name>
</gene>
<dbReference type="Proteomes" id="UP001209878">
    <property type="component" value="Unassembled WGS sequence"/>
</dbReference>
<keyword evidence="2" id="KW-1185">Reference proteome</keyword>
<accession>A0AAD9MX97</accession>
<evidence type="ECO:0000313" key="2">
    <source>
        <dbReference type="Proteomes" id="UP001209878"/>
    </source>
</evidence>
<sequence>MQHSNFVDSVGRASVSRLREPGFESCAAVFKPWASFFTLHCSSSLSCINEYLAIDSGGYVYEQPLHINCSIWLALFPEKLRRCLIEQGCQGK</sequence>
<reference evidence="1" key="1">
    <citation type="journal article" date="2023" name="Mol. Biol. Evol.">
        <title>Third-Generation Sequencing Reveals the Adaptive Role of the Epigenome in Three Deep-Sea Polychaetes.</title>
        <authorList>
            <person name="Perez M."/>
            <person name="Aroh O."/>
            <person name="Sun Y."/>
            <person name="Lan Y."/>
            <person name="Juniper S.K."/>
            <person name="Young C.R."/>
            <person name="Angers B."/>
            <person name="Qian P.Y."/>
        </authorList>
    </citation>
    <scope>NUCLEOTIDE SEQUENCE</scope>
    <source>
        <strain evidence="1">R07B-5</strain>
    </source>
</reference>